<dbReference type="AlphaFoldDB" id="A0A428Q041"/>
<dbReference type="Pfam" id="PF12520">
    <property type="entry name" value="DUF3723"/>
    <property type="match status" value="1"/>
</dbReference>
<protein>
    <submittedName>
        <fullName evidence="1">Uncharacterized protein</fullName>
    </submittedName>
</protein>
<evidence type="ECO:0000313" key="1">
    <source>
        <dbReference type="EMBL" id="RSL58677.1"/>
    </source>
</evidence>
<reference evidence="1 2" key="1">
    <citation type="submission" date="2017-06" db="EMBL/GenBank/DDBJ databases">
        <title>Comparative genomic analysis of Ambrosia Fusariam Clade fungi.</title>
        <authorList>
            <person name="Stajich J.E."/>
            <person name="Carrillo J."/>
            <person name="Kijimoto T."/>
            <person name="Eskalen A."/>
            <person name="O'Donnell K."/>
            <person name="Kasson M."/>
        </authorList>
    </citation>
    <scope>NUCLEOTIDE SEQUENCE [LARGE SCALE GENOMIC DNA]</scope>
    <source>
        <strain evidence="1 2">NRRL62606</strain>
    </source>
</reference>
<name>A0A428Q041_9HYPO</name>
<dbReference type="Proteomes" id="UP000287972">
    <property type="component" value="Unassembled WGS sequence"/>
</dbReference>
<dbReference type="InterPro" id="IPR022198">
    <property type="entry name" value="DUF3723"/>
</dbReference>
<comment type="caution">
    <text evidence="1">The sequence shown here is derived from an EMBL/GenBank/DDBJ whole genome shotgun (WGS) entry which is preliminary data.</text>
</comment>
<dbReference type="EMBL" id="NKCL01000624">
    <property type="protein sequence ID" value="RSL58677.1"/>
    <property type="molecule type" value="Genomic_DNA"/>
</dbReference>
<organism evidence="1 2">
    <name type="scientific">Fusarium floridanum</name>
    <dbReference type="NCBI Taxonomy" id="1325733"/>
    <lineage>
        <taxon>Eukaryota</taxon>
        <taxon>Fungi</taxon>
        <taxon>Dikarya</taxon>
        <taxon>Ascomycota</taxon>
        <taxon>Pezizomycotina</taxon>
        <taxon>Sordariomycetes</taxon>
        <taxon>Hypocreomycetidae</taxon>
        <taxon>Hypocreales</taxon>
        <taxon>Nectriaceae</taxon>
        <taxon>Fusarium</taxon>
        <taxon>Fusarium solani species complex</taxon>
    </lineage>
</organism>
<evidence type="ECO:0000313" key="2">
    <source>
        <dbReference type="Proteomes" id="UP000287972"/>
    </source>
</evidence>
<feature type="non-terminal residue" evidence="1">
    <location>
        <position position="295"/>
    </location>
</feature>
<accession>A0A428Q041</accession>
<proteinExistence type="predicted"/>
<keyword evidence="2" id="KW-1185">Reference proteome</keyword>
<gene>
    <name evidence="1" type="ORF">CEP51_014047</name>
</gene>
<sequence>MSFSQVSYRIDQERRAKFCGTASLRVKALRFSEPDSIGGQASDRRSVEPLKRMFREEKGYRKEDNRHHAKAIISPDVLAATLLDAGIQAERLRNETEPYAELEISPGTQLECLQRYDKVAAADEAFDGMDKRWVVDLFLDDLSEELRRLFVEEHDYQKAPDDGKFYRKIREYQGIHGKKNQYFERLWLGQLSAISRNRRDLFEQLKRHDAYLKAFDDLLDIPALFCGFRLTVIHQMISMRCEELNLAHLKLILDKWRQICGSDKRKMRRIGKEAIEALQGTAPGACSADYTSLLG</sequence>